<evidence type="ECO:0000256" key="1">
    <source>
        <dbReference type="ARBA" id="ARBA00022670"/>
    </source>
</evidence>
<evidence type="ECO:0000256" key="5">
    <source>
        <dbReference type="ARBA" id="ARBA00023049"/>
    </source>
</evidence>
<dbReference type="CDD" id="cd09606">
    <property type="entry name" value="M3B_PepF"/>
    <property type="match status" value="1"/>
</dbReference>
<reference evidence="8 9" key="1">
    <citation type="submission" date="2020-08" db="EMBL/GenBank/DDBJ databases">
        <title>Genomic Encyclopedia of Type Strains, Phase IV (KMG-IV): sequencing the most valuable type-strain genomes for metagenomic binning, comparative biology and taxonomic classification.</title>
        <authorList>
            <person name="Goeker M."/>
        </authorList>
    </citation>
    <scope>NUCLEOTIDE SEQUENCE [LARGE SCALE GENOMIC DNA]</scope>
    <source>
        <strain evidence="8 9">DSM 106146</strain>
    </source>
</reference>
<keyword evidence="3 6" id="KW-0378">Hydrolase</keyword>
<organism evidence="8 9">
    <name type="scientific">Catenibacillus scindens</name>
    <dbReference type="NCBI Taxonomy" id="673271"/>
    <lineage>
        <taxon>Bacteria</taxon>
        <taxon>Bacillati</taxon>
        <taxon>Bacillota</taxon>
        <taxon>Clostridia</taxon>
        <taxon>Lachnospirales</taxon>
        <taxon>Lachnospiraceae</taxon>
        <taxon>Catenibacillus</taxon>
    </lineage>
</organism>
<comment type="caution">
    <text evidence="8">The sequence shown here is derived from an EMBL/GenBank/DDBJ whole genome shotgun (WGS) entry which is preliminary data.</text>
</comment>
<dbReference type="Gene3D" id="1.10.1370.30">
    <property type="match status" value="1"/>
</dbReference>
<evidence type="ECO:0000256" key="2">
    <source>
        <dbReference type="ARBA" id="ARBA00022723"/>
    </source>
</evidence>
<evidence type="ECO:0000256" key="3">
    <source>
        <dbReference type="ARBA" id="ARBA00022801"/>
    </source>
</evidence>
<dbReference type="Pfam" id="PF01432">
    <property type="entry name" value="Peptidase_M3"/>
    <property type="match status" value="1"/>
</dbReference>
<sequence>MEKFSQIVYKRPDIQELSQKIREFTEEFPKAKDYSQARDLFLALEKAQIDLDTMNTVADIRNTIDTADPFYEQEMEFYEKAIPQIQVEMKEVSQIILQSPFVQDFEKEFGNIYIKNLKNQIRFASEENVANRVEENRLTRQYAKASAVCTTTFHGEEVNFYGLLKYMESKDRSVRREAFNAWANLYASVAGELDNIYDQLVRVRVKMAGVLGFKDYIEMAYHYNGRFDYGREEVANFRRQIVEHIVPVCQKLYDQQRRRLGIDHLYYYDEALVFPEGNAVPEGNSHELVAKAKKMYGELSKETGEFFDFMVENQLFDLETKPGKRQGGYCTFLSKYKAPFIFSNFNGTSADVDVLTHEAGHAFEAYSASRIFPLTEQVWSTAEISEIHSMSMEYFTHPWMELFFGEKADQYRYAHLVSSLCCIPYMACVDEFQHRVFEEMADNAAQRRKIWRELEKKYMPWRAYDGNEFLESGGFWMQKQHIFLFPFYYIDYALAQMGAFEFYGRMKQDPEKAWEGYYKFCCAGGSKGYFDLLKVGGLSNPFDDHTVERVMDLISEDLRLNG</sequence>
<dbReference type="RefSeq" id="WP_183774696.1">
    <property type="nucleotide sequence ID" value="NZ_JACHFW010000009.1"/>
</dbReference>
<comment type="similarity">
    <text evidence="6">Belongs to the peptidase M3 family.</text>
</comment>
<evidence type="ECO:0000256" key="4">
    <source>
        <dbReference type="ARBA" id="ARBA00022833"/>
    </source>
</evidence>
<keyword evidence="2 6" id="KW-0479">Metal-binding</keyword>
<dbReference type="GO" id="GO:0004222">
    <property type="term" value="F:metalloendopeptidase activity"/>
    <property type="evidence" value="ECO:0007669"/>
    <property type="project" value="InterPro"/>
</dbReference>
<dbReference type="AlphaFoldDB" id="A0A7W8M5K0"/>
<dbReference type="NCBIfam" id="TIGR02289">
    <property type="entry name" value="M3_not_pepF"/>
    <property type="match status" value="1"/>
</dbReference>
<evidence type="ECO:0000313" key="9">
    <source>
        <dbReference type="Proteomes" id="UP000543642"/>
    </source>
</evidence>
<dbReference type="GO" id="GO:0006508">
    <property type="term" value="P:proteolysis"/>
    <property type="evidence" value="ECO:0007669"/>
    <property type="project" value="UniProtKB-KW"/>
</dbReference>
<accession>A0A7W8M5K0</accession>
<comment type="cofactor">
    <cofactor evidence="6">
        <name>Zn(2+)</name>
        <dbReference type="ChEBI" id="CHEBI:29105"/>
    </cofactor>
    <text evidence="6">Binds 1 zinc ion.</text>
</comment>
<dbReference type="Proteomes" id="UP000543642">
    <property type="component" value="Unassembled WGS sequence"/>
</dbReference>
<evidence type="ECO:0000259" key="7">
    <source>
        <dbReference type="Pfam" id="PF01432"/>
    </source>
</evidence>
<name>A0A7W8M5K0_9FIRM</name>
<dbReference type="EMBL" id="JACHFW010000009">
    <property type="protein sequence ID" value="MBB5265135.1"/>
    <property type="molecule type" value="Genomic_DNA"/>
</dbReference>
<evidence type="ECO:0000313" key="8">
    <source>
        <dbReference type="EMBL" id="MBB5265135.1"/>
    </source>
</evidence>
<protein>
    <submittedName>
        <fullName evidence="8">M3 family oligoendopeptidase</fullName>
    </submittedName>
</protein>
<keyword evidence="9" id="KW-1185">Reference proteome</keyword>
<keyword evidence="1 6" id="KW-0645">Protease</keyword>
<proteinExistence type="inferred from homology"/>
<feature type="domain" description="Peptidase M3A/M3B catalytic" evidence="7">
    <location>
        <begin position="166"/>
        <end position="543"/>
    </location>
</feature>
<keyword evidence="4 6" id="KW-0862">Zinc</keyword>
<dbReference type="SUPFAM" id="SSF55486">
    <property type="entry name" value="Metalloproteases ('zincins'), catalytic domain"/>
    <property type="match status" value="1"/>
</dbReference>
<keyword evidence="5 6" id="KW-0482">Metalloprotease</keyword>
<gene>
    <name evidence="8" type="ORF">HNP82_002274</name>
</gene>
<dbReference type="GO" id="GO:0046872">
    <property type="term" value="F:metal ion binding"/>
    <property type="evidence" value="ECO:0007669"/>
    <property type="project" value="UniProtKB-UniRule"/>
</dbReference>
<evidence type="ECO:0000256" key="6">
    <source>
        <dbReference type="RuleBase" id="RU003435"/>
    </source>
</evidence>
<dbReference type="InterPro" id="IPR011976">
    <property type="entry name" value="Pept_M3B_oligopep-rel"/>
</dbReference>
<dbReference type="InterPro" id="IPR001567">
    <property type="entry name" value="Pept_M3A_M3B_dom"/>
</dbReference>